<name>A0A6A4W3H4_AMPAM</name>
<dbReference type="EMBL" id="VIIS01001565">
    <property type="protein sequence ID" value="KAF0296391.1"/>
    <property type="molecule type" value="Genomic_DNA"/>
</dbReference>
<proteinExistence type="predicted"/>
<keyword evidence="2" id="KW-1185">Reference proteome</keyword>
<comment type="caution">
    <text evidence="1">The sequence shown here is derived from an EMBL/GenBank/DDBJ whole genome shotgun (WGS) entry which is preliminary data.</text>
</comment>
<dbReference type="Proteomes" id="UP000440578">
    <property type="component" value="Unassembled WGS sequence"/>
</dbReference>
<organism evidence="1 2">
    <name type="scientific">Amphibalanus amphitrite</name>
    <name type="common">Striped barnacle</name>
    <name type="synonym">Balanus amphitrite</name>
    <dbReference type="NCBI Taxonomy" id="1232801"/>
    <lineage>
        <taxon>Eukaryota</taxon>
        <taxon>Metazoa</taxon>
        <taxon>Ecdysozoa</taxon>
        <taxon>Arthropoda</taxon>
        <taxon>Crustacea</taxon>
        <taxon>Multicrustacea</taxon>
        <taxon>Cirripedia</taxon>
        <taxon>Thoracica</taxon>
        <taxon>Thoracicalcarea</taxon>
        <taxon>Balanomorpha</taxon>
        <taxon>Balanoidea</taxon>
        <taxon>Balanidae</taxon>
        <taxon>Amphibalaninae</taxon>
        <taxon>Amphibalanus</taxon>
    </lineage>
</organism>
<accession>A0A6A4W3H4</accession>
<protein>
    <submittedName>
        <fullName evidence="1">Uncharacterized protein</fullName>
    </submittedName>
</protein>
<gene>
    <name evidence="1" type="ORF">FJT64_006156</name>
</gene>
<evidence type="ECO:0000313" key="2">
    <source>
        <dbReference type="Proteomes" id="UP000440578"/>
    </source>
</evidence>
<dbReference type="AlphaFoldDB" id="A0A6A4W3H4"/>
<reference evidence="1 2" key="1">
    <citation type="submission" date="2019-07" db="EMBL/GenBank/DDBJ databases">
        <title>Draft genome assembly of a fouling barnacle, Amphibalanus amphitrite (Darwin, 1854): The first reference genome for Thecostraca.</title>
        <authorList>
            <person name="Kim W."/>
        </authorList>
    </citation>
    <scope>NUCLEOTIDE SEQUENCE [LARGE SCALE GENOMIC DNA]</scope>
    <source>
        <strain evidence="1">SNU_AA5</strain>
        <tissue evidence="1">Soma without cirri and trophi</tissue>
    </source>
</reference>
<evidence type="ECO:0000313" key="1">
    <source>
        <dbReference type="EMBL" id="KAF0296391.1"/>
    </source>
</evidence>
<sequence>MQVMRRLAVEVPVPDMQAVYKVLLLSPLALCAARPDSRQLSHAGGDLQAAASAIGPTNVYVGKSYPVGHVSGYGGSGYGGGHGGGYGGGFEFGGSSGGYGLRSGGGYGLGDQVYSGGIHAGASSGYTHVLQVDDYEGYGGGGGGHSGHYLYGDPRQGFFKQGEKHRGKGRGGRRGKKNGGDVHVIYINGAGKGGHGGGHGGGYDYGYSHGHVSSHYGSPHKSIGPADLIKWAYVGRGKH</sequence>